<evidence type="ECO:0000256" key="1">
    <source>
        <dbReference type="SAM" id="Phobius"/>
    </source>
</evidence>
<dbReference type="RefSeq" id="WP_264489356.1">
    <property type="nucleotide sequence ID" value="NZ_JAPDDT010000013.1"/>
</dbReference>
<keyword evidence="1" id="KW-0472">Membrane</keyword>
<dbReference type="EMBL" id="JAPDDT010000013">
    <property type="protein sequence ID" value="MCW1925248.1"/>
    <property type="molecule type" value="Genomic_DNA"/>
</dbReference>
<feature type="transmembrane region" description="Helical" evidence="1">
    <location>
        <begin position="522"/>
        <end position="540"/>
    </location>
</feature>
<feature type="transmembrane region" description="Helical" evidence="1">
    <location>
        <begin position="334"/>
        <end position="351"/>
    </location>
</feature>
<feature type="transmembrane region" description="Helical" evidence="1">
    <location>
        <begin position="133"/>
        <end position="152"/>
    </location>
</feature>
<gene>
    <name evidence="2" type="ORF">OKA05_21995</name>
</gene>
<dbReference type="Proteomes" id="UP001320876">
    <property type="component" value="Unassembled WGS sequence"/>
</dbReference>
<feature type="transmembrane region" description="Helical" evidence="1">
    <location>
        <begin position="159"/>
        <end position="179"/>
    </location>
</feature>
<keyword evidence="3" id="KW-1185">Reference proteome</keyword>
<organism evidence="2 3">
    <name type="scientific">Luteolibacter arcticus</name>
    <dbReference type="NCBI Taxonomy" id="1581411"/>
    <lineage>
        <taxon>Bacteria</taxon>
        <taxon>Pseudomonadati</taxon>
        <taxon>Verrucomicrobiota</taxon>
        <taxon>Verrucomicrobiia</taxon>
        <taxon>Verrucomicrobiales</taxon>
        <taxon>Verrucomicrobiaceae</taxon>
        <taxon>Luteolibacter</taxon>
    </lineage>
</organism>
<accession>A0ABT3GP47</accession>
<feature type="transmembrane region" description="Helical" evidence="1">
    <location>
        <begin position="363"/>
        <end position="381"/>
    </location>
</feature>
<evidence type="ECO:0000313" key="3">
    <source>
        <dbReference type="Proteomes" id="UP001320876"/>
    </source>
</evidence>
<keyword evidence="1" id="KW-1133">Transmembrane helix</keyword>
<keyword evidence="1" id="KW-0812">Transmembrane</keyword>
<feature type="transmembrane region" description="Helical" evidence="1">
    <location>
        <begin position="56"/>
        <end position="77"/>
    </location>
</feature>
<evidence type="ECO:0000313" key="2">
    <source>
        <dbReference type="EMBL" id="MCW1925248.1"/>
    </source>
</evidence>
<feature type="transmembrane region" description="Helical" evidence="1">
    <location>
        <begin position="424"/>
        <end position="442"/>
    </location>
</feature>
<proteinExistence type="predicted"/>
<feature type="transmembrane region" description="Helical" evidence="1">
    <location>
        <begin position="107"/>
        <end position="127"/>
    </location>
</feature>
<sequence>MTHRPSWEKPLRQKLRQWRKRRFTPRWIMDQGGTIFVLFCLQVVLARGGENVLGSGGGGTGIGAVSGLVGALLAMSLRSRWQSHGWLLEWTPATAATIRRIRTREHLPAMVVTVLVTLLLSCLAAGLSSQSTVAAALGAAALSMGSGFALNGGRISTTLLYIGIVVVFFYAMLGGWLGFGESEFSLRMAKVTGLVWLPVLPWSFATHGTPTPALHLGILAVVLVISLREWSGAWRHREEIAESGEIVAPADLTAPEAHDEVSSVDQIPEAADEDQRRDIRQHVAFAWFGMEGFLPGGPMPRFERLLWRWFTPRQRFLSCLGSQQAMTWFPRTRWTIGTLVLMVLLALLTPWMDDQFGIDEHFVWLLVGFLALAAVAILTGWPGRDSYFQSWLELMHTPDLGVFPAFAVLPVTASEWIRAVTKEWIIRSVWISSLWSVAIVLGRKGLAPDVTPSWLLAFIAVPWLILAAWFPLSVMHRLVYAVSGRAFASNGITRVLPALVSGVMGLVAGATVFIGIGAGNLLLTSVALASGGMLGAFSLWQTLRRCRGMRLDLKPKPVA</sequence>
<feature type="transmembrane region" description="Helical" evidence="1">
    <location>
        <begin position="199"/>
        <end position="227"/>
    </location>
</feature>
<evidence type="ECO:0008006" key="4">
    <source>
        <dbReference type="Google" id="ProtNLM"/>
    </source>
</evidence>
<reference evidence="2 3" key="1">
    <citation type="submission" date="2022-10" db="EMBL/GenBank/DDBJ databases">
        <title>Luteolibacter arcticus strain CCTCC AB 2014275, whole genome shotgun sequencing project.</title>
        <authorList>
            <person name="Zhao G."/>
            <person name="Shen L."/>
        </authorList>
    </citation>
    <scope>NUCLEOTIDE SEQUENCE [LARGE SCALE GENOMIC DNA]</scope>
    <source>
        <strain evidence="2 3">CCTCC AB 2014275</strain>
    </source>
</reference>
<feature type="transmembrane region" description="Helical" evidence="1">
    <location>
        <begin position="454"/>
        <end position="474"/>
    </location>
</feature>
<name>A0ABT3GP47_9BACT</name>
<comment type="caution">
    <text evidence="2">The sequence shown here is derived from an EMBL/GenBank/DDBJ whole genome shotgun (WGS) entry which is preliminary data.</text>
</comment>
<feature type="transmembrane region" description="Helical" evidence="1">
    <location>
        <begin position="495"/>
        <end position="516"/>
    </location>
</feature>
<protein>
    <recommendedName>
        <fullName evidence="4">ABC transporter permease</fullName>
    </recommendedName>
</protein>